<evidence type="ECO:0000256" key="7">
    <source>
        <dbReference type="ARBA" id="ARBA00023065"/>
    </source>
</evidence>
<dbReference type="PANTHER" id="PTHR43298">
    <property type="entry name" value="MULTIDRUG RESISTANCE PROTEIN NORM-RELATED"/>
    <property type="match status" value="1"/>
</dbReference>
<evidence type="ECO:0000256" key="1">
    <source>
        <dbReference type="ARBA" id="ARBA00004651"/>
    </source>
</evidence>
<proteinExistence type="predicted"/>
<dbReference type="GO" id="GO:0015297">
    <property type="term" value="F:antiporter activity"/>
    <property type="evidence" value="ECO:0007669"/>
    <property type="project" value="UniProtKB-KW"/>
</dbReference>
<accession>A0A1W1B9C9</accession>
<sequence>MKLFTQETKKVFALAFPAALKHLADILQVLVDMIMVGYVSVYALAAVGLSMQLMMFINVLMTLYVVGGNALISRFIGSGRKKRASVLLFSLAIFAIALSVVVACGGYFFAGSFYVLMGTTAEVAREGTLYFQTLSLGISLIFLDNLLYNALSAAGDTKSSLFIKLASSGVNALFNYILIFGHFGFSSMGVKGAAIATIISYGFNIVIYLLLLAKHTKAKLYFVPLFYLNDVKRALRIGYHAAIDRGISTLSFLFFVAIIAYYGTAELAGYQVGLRIEGLAFMPGFGFAIASMALVGQALGAGDKDQAYRVGIIAGRIAYIFMGLVGVVLILFPEVMISFFTKDSTTIMIASEYLILVGLAQIPLALTFVYAASLRGAGDTKTVMRINILSLWLLRLLPSFIAYKAGFGVIVIFVIMNVETIIKGFIYSYIYKRKKWLHTKI</sequence>
<dbReference type="PANTHER" id="PTHR43298:SF2">
    <property type="entry name" value="FMN_FAD EXPORTER YEEO-RELATED"/>
    <property type="match status" value="1"/>
</dbReference>
<feature type="transmembrane region" description="Helical" evidence="10">
    <location>
        <begin position="386"/>
        <end position="403"/>
    </location>
</feature>
<keyword evidence="4" id="KW-1003">Cell membrane</keyword>
<evidence type="ECO:0000256" key="2">
    <source>
        <dbReference type="ARBA" id="ARBA00022448"/>
    </source>
</evidence>
<feature type="transmembrane region" description="Helical" evidence="10">
    <location>
        <begin position="313"/>
        <end position="333"/>
    </location>
</feature>
<evidence type="ECO:0000256" key="4">
    <source>
        <dbReference type="ARBA" id="ARBA00022475"/>
    </source>
</evidence>
<dbReference type="EMBL" id="FPHB01000010">
    <property type="protein sequence ID" value="SFV50169.1"/>
    <property type="molecule type" value="Genomic_DNA"/>
</dbReference>
<keyword evidence="2" id="KW-0813">Transport</keyword>
<dbReference type="InterPro" id="IPR002528">
    <property type="entry name" value="MATE_fam"/>
</dbReference>
<keyword evidence="3" id="KW-0050">Antiport</keyword>
<feature type="transmembrane region" description="Helical" evidence="10">
    <location>
        <begin position="282"/>
        <end position="301"/>
    </location>
</feature>
<feature type="transmembrane region" description="Helical" evidence="10">
    <location>
        <begin position="161"/>
        <end position="181"/>
    </location>
</feature>
<feature type="transmembrane region" description="Helical" evidence="10">
    <location>
        <begin position="40"/>
        <end position="66"/>
    </location>
</feature>
<dbReference type="AlphaFoldDB" id="A0A1W1B9C9"/>
<evidence type="ECO:0000256" key="5">
    <source>
        <dbReference type="ARBA" id="ARBA00022692"/>
    </source>
</evidence>
<gene>
    <name evidence="11" type="ORF">MNB_SM-7-1537</name>
</gene>
<feature type="transmembrane region" description="Helical" evidence="10">
    <location>
        <begin position="86"/>
        <end position="109"/>
    </location>
</feature>
<evidence type="ECO:0000313" key="11">
    <source>
        <dbReference type="EMBL" id="SFV50169.1"/>
    </source>
</evidence>
<feature type="transmembrane region" description="Helical" evidence="10">
    <location>
        <begin position="193"/>
        <end position="213"/>
    </location>
</feature>
<dbReference type="InterPro" id="IPR048279">
    <property type="entry name" value="MdtK-like"/>
</dbReference>
<reference evidence="11" key="1">
    <citation type="submission" date="2016-10" db="EMBL/GenBank/DDBJ databases">
        <authorList>
            <person name="de Groot N.N."/>
        </authorList>
    </citation>
    <scope>NUCLEOTIDE SEQUENCE</scope>
</reference>
<dbReference type="Pfam" id="PF01554">
    <property type="entry name" value="MatE"/>
    <property type="match status" value="2"/>
</dbReference>
<feature type="transmembrane region" description="Helical" evidence="10">
    <location>
        <begin position="409"/>
        <end position="430"/>
    </location>
</feature>
<dbReference type="CDD" id="cd13137">
    <property type="entry name" value="MATE_NorM_like"/>
    <property type="match status" value="1"/>
</dbReference>
<dbReference type="InterPro" id="IPR050222">
    <property type="entry name" value="MATE_MdtK"/>
</dbReference>
<dbReference type="PIRSF" id="PIRSF006603">
    <property type="entry name" value="DinF"/>
    <property type="match status" value="1"/>
</dbReference>
<evidence type="ECO:0000256" key="9">
    <source>
        <dbReference type="ARBA" id="ARBA00031636"/>
    </source>
</evidence>
<dbReference type="GO" id="GO:0006811">
    <property type="term" value="P:monoatomic ion transport"/>
    <property type="evidence" value="ECO:0007669"/>
    <property type="project" value="UniProtKB-KW"/>
</dbReference>
<keyword evidence="5 10" id="KW-0812">Transmembrane</keyword>
<dbReference type="NCBIfam" id="TIGR00797">
    <property type="entry name" value="matE"/>
    <property type="match status" value="1"/>
</dbReference>
<feature type="transmembrane region" description="Helical" evidence="10">
    <location>
        <begin position="129"/>
        <end position="149"/>
    </location>
</feature>
<name>A0A1W1B9C9_9ZZZZ</name>
<protein>
    <recommendedName>
        <fullName evidence="9">Multidrug-efflux transporter</fullName>
    </recommendedName>
</protein>
<organism evidence="11">
    <name type="scientific">hydrothermal vent metagenome</name>
    <dbReference type="NCBI Taxonomy" id="652676"/>
    <lineage>
        <taxon>unclassified sequences</taxon>
        <taxon>metagenomes</taxon>
        <taxon>ecological metagenomes</taxon>
    </lineage>
</organism>
<dbReference type="GO" id="GO:0042910">
    <property type="term" value="F:xenobiotic transmembrane transporter activity"/>
    <property type="evidence" value="ECO:0007669"/>
    <property type="project" value="InterPro"/>
</dbReference>
<keyword evidence="7" id="KW-0406">Ion transport</keyword>
<feature type="transmembrane region" description="Helical" evidence="10">
    <location>
        <begin position="242"/>
        <end position="262"/>
    </location>
</feature>
<dbReference type="GO" id="GO:0005886">
    <property type="term" value="C:plasma membrane"/>
    <property type="evidence" value="ECO:0007669"/>
    <property type="project" value="UniProtKB-SubCell"/>
</dbReference>
<evidence type="ECO:0000256" key="10">
    <source>
        <dbReference type="SAM" id="Phobius"/>
    </source>
</evidence>
<evidence type="ECO:0000256" key="8">
    <source>
        <dbReference type="ARBA" id="ARBA00023136"/>
    </source>
</evidence>
<evidence type="ECO:0000256" key="3">
    <source>
        <dbReference type="ARBA" id="ARBA00022449"/>
    </source>
</evidence>
<feature type="transmembrane region" description="Helical" evidence="10">
    <location>
        <begin position="353"/>
        <end position="374"/>
    </location>
</feature>
<evidence type="ECO:0000256" key="6">
    <source>
        <dbReference type="ARBA" id="ARBA00022989"/>
    </source>
</evidence>
<keyword evidence="8 10" id="KW-0472">Membrane</keyword>
<keyword evidence="6 10" id="KW-1133">Transmembrane helix</keyword>
<comment type="subcellular location">
    <subcellularLocation>
        <location evidence="1">Cell membrane</location>
        <topology evidence="1">Multi-pass membrane protein</topology>
    </subcellularLocation>
</comment>